<evidence type="ECO:0000313" key="2">
    <source>
        <dbReference type="Proteomes" id="UP000319732"/>
    </source>
</evidence>
<dbReference type="InterPro" id="IPR050275">
    <property type="entry name" value="PGM_Phosphatase"/>
</dbReference>
<dbReference type="InterPro" id="IPR029033">
    <property type="entry name" value="His_PPase_superfam"/>
</dbReference>
<protein>
    <submittedName>
        <fullName evidence="1">Histidine phosphatase family protein</fullName>
    </submittedName>
</protein>
<dbReference type="RefSeq" id="WP_142902808.1">
    <property type="nucleotide sequence ID" value="NZ_ML660088.1"/>
</dbReference>
<organism evidence="1 2">
    <name type="scientific">Exilibacterium tricleocarpae</name>
    <dbReference type="NCBI Taxonomy" id="2591008"/>
    <lineage>
        <taxon>Bacteria</taxon>
        <taxon>Pseudomonadati</taxon>
        <taxon>Pseudomonadota</taxon>
        <taxon>Gammaproteobacteria</taxon>
        <taxon>Cellvibrionales</taxon>
        <taxon>Cellvibrionaceae</taxon>
        <taxon>Exilibacterium</taxon>
    </lineage>
</organism>
<dbReference type="GO" id="GO:0005737">
    <property type="term" value="C:cytoplasm"/>
    <property type="evidence" value="ECO:0007669"/>
    <property type="project" value="TreeGrafter"/>
</dbReference>
<dbReference type="CDD" id="cd07067">
    <property type="entry name" value="HP_PGM_like"/>
    <property type="match status" value="1"/>
</dbReference>
<dbReference type="PANTHER" id="PTHR48100:SF1">
    <property type="entry name" value="HISTIDINE PHOSPHATASE FAMILY PROTEIN-RELATED"/>
    <property type="match status" value="1"/>
</dbReference>
<dbReference type="Pfam" id="PF00300">
    <property type="entry name" value="His_Phos_1"/>
    <property type="match status" value="1"/>
</dbReference>
<dbReference type="OrthoDB" id="5729189at2"/>
<dbReference type="PANTHER" id="PTHR48100">
    <property type="entry name" value="BROAD-SPECIFICITY PHOSPHATASE YOR283W-RELATED"/>
    <property type="match status" value="1"/>
</dbReference>
<dbReference type="GO" id="GO:0016791">
    <property type="term" value="F:phosphatase activity"/>
    <property type="evidence" value="ECO:0007669"/>
    <property type="project" value="TreeGrafter"/>
</dbReference>
<reference evidence="1 2" key="1">
    <citation type="submission" date="2019-06" db="EMBL/GenBank/DDBJ databases">
        <title>Whole genome sequence for Cellvibrionaceae sp. R142.</title>
        <authorList>
            <person name="Wang G."/>
        </authorList>
    </citation>
    <scope>NUCLEOTIDE SEQUENCE [LARGE SCALE GENOMIC DNA]</scope>
    <source>
        <strain evidence="1 2">R142</strain>
    </source>
</reference>
<sequence>MLTTLYLVRHGEAAADWDNAADPGLSAKGWQQARRVADTLRHQEPMALIASPLARTRETSQPLAEHWGVEAHIDSRFAEIPSDGLALEERGQWLRQLFHQRWEQQSTQLRQWRQTAVEGLCALPQDTVIFTHFVLINAVVSAIREQDEVLQFLPDNGSITRLQRRDDRLEVVSLGEENLSLVN</sequence>
<dbReference type="InterPro" id="IPR013078">
    <property type="entry name" value="His_Pase_superF_clade-1"/>
</dbReference>
<proteinExistence type="predicted"/>
<dbReference type="Gene3D" id="3.40.50.1240">
    <property type="entry name" value="Phosphoglycerate mutase-like"/>
    <property type="match status" value="1"/>
</dbReference>
<dbReference type="Proteomes" id="UP000319732">
    <property type="component" value="Unassembled WGS sequence"/>
</dbReference>
<dbReference type="SMART" id="SM00855">
    <property type="entry name" value="PGAM"/>
    <property type="match status" value="1"/>
</dbReference>
<name>A0A545U6Z6_9GAMM</name>
<keyword evidence="2" id="KW-1185">Reference proteome</keyword>
<gene>
    <name evidence="1" type="ORF">FKG94_03500</name>
</gene>
<comment type="caution">
    <text evidence="1">The sequence shown here is derived from an EMBL/GenBank/DDBJ whole genome shotgun (WGS) entry which is preliminary data.</text>
</comment>
<dbReference type="AlphaFoldDB" id="A0A545U6Z6"/>
<dbReference type="EMBL" id="VHSG01000004">
    <property type="protein sequence ID" value="TQV85261.1"/>
    <property type="molecule type" value="Genomic_DNA"/>
</dbReference>
<dbReference type="SUPFAM" id="SSF53254">
    <property type="entry name" value="Phosphoglycerate mutase-like"/>
    <property type="match status" value="1"/>
</dbReference>
<evidence type="ECO:0000313" key="1">
    <source>
        <dbReference type="EMBL" id="TQV85261.1"/>
    </source>
</evidence>
<accession>A0A545U6Z6</accession>